<reference evidence="1" key="1">
    <citation type="submission" date="2023-03" db="EMBL/GenBank/DDBJ databases">
        <title>Chromosome-level genomes of two armyworms, Mythimna separata and Mythimna loreyi, provide insights into the biosynthesis and reception of sex pheromones.</title>
        <authorList>
            <person name="Zhao H."/>
        </authorList>
    </citation>
    <scope>NUCLEOTIDE SEQUENCE</scope>
    <source>
        <strain evidence="1">BeijingLab</strain>
    </source>
</reference>
<evidence type="ECO:0000313" key="1">
    <source>
        <dbReference type="EMBL" id="KAJ8705817.1"/>
    </source>
</evidence>
<gene>
    <name evidence="1" type="ORF">PYW08_012863</name>
</gene>
<accession>A0ACC2Q282</accession>
<dbReference type="Proteomes" id="UP001231649">
    <property type="component" value="Chromosome 31"/>
</dbReference>
<proteinExistence type="predicted"/>
<evidence type="ECO:0000313" key="2">
    <source>
        <dbReference type="Proteomes" id="UP001231649"/>
    </source>
</evidence>
<organism evidence="1 2">
    <name type="scientific">Mythimna loreyi</name>
    <dbReference type="NCBI Taxonomy" id="667449"/>
    <lineage>
        <taxon>Eukaryota</taxon>
        <taxon>Metazoa</taxon>
        <taxon>Ecdysozoa</taxon>
        <taxon>Arthropoda</taxon>
        <taxon>Hexapoda</taxon>
        <taxon>Insecta</taxon>
        <taxon>Pterygota</taxon>
        <taxon>Neoptera</taxon>
        <taxon>Endopterygota</taxon>
        <taxon>Lepidoptera</taxon>
        <taxon>Glossata</taxon>
        <taxon>Ditrysia</taxon>
        <taxon>Noctuoidea</taxon>
        <taxon>Noctuidae</taxon>
        <taxon>Noctuinae</taxon>
        <taxon>Hadenini</taxon>
        <taxon>Mythimna</taxon>
    </lineage>
</organism>
<name>A0ACC2Q282_9NEOP</name>
<protein>
    <submittedName>
        <fullName evidence="1">Uncharacterized protein</fullName>
    </submittedName>
</protein>
<sequence length="510" mass="54684">MSSGSGQGAPPPSGVVRSSALSFVASAQATGTGITADSVPGNSQEMDREQMGQADRLAVPAGLTALCEACSRLYPDQPNPLQVTTRLKYWLGGHDPLDYISMYWNPGKPEEHILPHWHYVSFGLSDLHGDGRVHPTPDVSRTAPSGYGFELTMRLSAEEGLTQPPLWPAALLQALARYVFTTGNKLCAGDHITWHRALDGGATRSRLRHLLVCEDPQLHATHTPHGTVAFLQIVGCTGRELKAAQRGSGFEVLKLISEDPNCGGAWLVTRMSRRGSCRRVRPTLAAAAPAPLAGVSAQLRWTPWTPPSTDEQPASLSPLPPAVEQQIKETLQRGLSTMGERTGPEGHMSTDSFEMSSMERALPHIPEVMEGSWRGESNVEYLEGAHIILNAEGASLLPLAIDGRVKHGSHFTWRGCGAAVTVLPPSVAGAAATAARPYAATAAWLQVVIPKDLAQDMSKQVSSFSKLADSDSEPDSDEDASGSEPPTLPVTLAWPKHKLKISVVHDNEFL</sequence>
<comment type="caution">
    <text evidence="1">The sequence shown here is derived from an EMBL/GenBank/DDBJ whole genome shotgun (WGS) entry which is preliminary data.</text>
</comment>
<dbReference type="EMBL" id="CM056807">
    <property type="protein sequence ID" value="KAJ8705817.1"/>
    <property type="molecule type" value="Genomic_DNA"/>
</dbReference>
<keyword evidence="2" id="KW-1185">Reference proteome</keyword>